<protein>
    <recommendedName>
        <fullName evidence="9">Kinesin-like protein</fullName>
    </recommendedName>
</protein>
<dbReference type="AlphaFoldDB" id="K0RYJ8"/>
<name>K0RYJ8_THAOC</name>
<evidence type="ECO:0000256" key="9">
    <source>
        <dbReference type="RuleBase" id="RU000394"/>
    </source>
</evidence>
<evidence type="ECO:0000256" key="6">
    <source>
        <dbReference type="ARBA" id="ARBA00023175"/>
    </source>
</evidence>
<dbReference type="PRINTS" id="PR00380">
    <property type="entry name" value="KINESINHEAVY"/>
</dbReference>
<dbReference type="SMART" id="SM00129">
    <property type="entry name" value="KISc"/>
    <property type="match status" value="1"/>
</dbReference>
<evidence type="ECO:0000313" key="12">
    <source>
        <dbReference type="Proteomes" id="UP000266841"/>
    </source>
</evidence>
<dbReference type="OrthoDB" id="3176171at2759"/>
<dbReference type="InterPro" id="IPR001752">
    <property type="entry name" value="Kinesin_motor_dom"/>
</dbReference>
<keyword evidence="2" id="KW-0963">Cytoplasm</keyword>
<evidence type="ECO:0000256" key="4">
    <source>
        <dbReference type="ARBA" id="ARBA00022741"/>
    </source>
</evidence>
<dbReference type="GO" id="GO:0007018">
    <property type="term" value="P:microtubule-based movement"/>
    <property type="evidence" value="ECO:0007669"/>
    <property type="project" value="InterPro"/>
</dbReference>
<dbReference type="GO" id="GO:0008574">
    <property type="term" value="F:plus-end-directed microtubule motor activity"/>
    <property type="evidence" value="ECO:0007669"/>
    <property type="project" value="TreeGrafter"/>
</dbReference>
<comment type="similarity">
    <text evidence="8 9">Belongs to the TRAFAC class myosin-kinesin ATPase superfamily. Kinesin family.</text>
</comment>
<evidence type="ECO:0000313" key="11">
    <source>
        <dbReference type="EMBL" id="EJK57549.1"/>
    </source>
</evidence>
<evidence type="ECO:0000256" key="1">
    <source>
        <dbReference type="ARBA" id="ARBA00004245"/>
    </source>
</evidence>
<dbReference type="EMBL" id="AGNL01027883">
    <property type="protein sequence ID" value="EJK57549.1"/>
    <property type="molecule type" value="Genomic_DNA"/>
</dbReference>
<dbReference type="PANTHER" id="PTHR47970">
    <property type="entry name" value="KINESIN-LIKE PROTEIN KIF11"/>
    <property type="match status" value="1"/>
</dbReference>
<reference evidence="11 12" key="1">
    <citation type="journal article" date="2012" name="Genome Biol.">
        <title>Genome and low-iron response of an oceanic diatom adapted to chronic iron limitation.</title>
        <authorList>
            <person name="Lommer M."/>
            <person name="Specht M."/>
            <person name="Roy A.S."/>
            <person name="Kraemer L."/>
            <person name="Andreson R."/>
            <person name="Gutowska M.A."/>
            <person name="Wolf J."/>
            <person name="Bergner S.V."/>
            <person name="Schilhabel M.B."/>
            <person name="Klostermeier U.C."/>
            <person name="Beiko R.G."/>
            <person name="Rosenstiel P."/>
            <person name="Hippler M."/>
            <person name="Laroche J."/>
        </authorList>
    </citation>
    <scope>NUCLEOTIDE SEQUENCE [LARGE SCALE GENOMIC DNA]</scope>
    <source>
        <strain evidence="11 12">CCMP1005</strain>
    </source>
</reference>
<dbReference type="InterPro" id="IPR047149">
    <property type="entry name" value="KIF11-like"/>
</dbReference>
<evidence type="ECO:0000256" key="2">
    <source>
        <dbReference type="ARBA" id="ARBA00022490"/>
    </source>
</evidence>
<sequence>MNKLAISTLLRLKPLIEGSDEISLDDEEGLSLFDSILEPSANQLQCYQNSCASQTVPQFLNGKNCTLFCYGQTGSGKTHTVFGPPNSFHQSIIKTANESFKGTMIPSNWGIFPRLVLDLLASGSGAAAALSATAVEIYMDNCYDLMSQKQKIAVEGFGRSSKISGRGGFIETTRVQRDTNGRWVPPRTLVERPEGYGLKGAQSTILKNVSDLVDFLQVVEATRTSKAHNLNTRSSRSHCVITLSMPSISPAKYILVDLAGSERIVKSGTIHNEQKANEAKNINQSLSTLQRCIIALAKSQPFVPYRDSVLTMLLKQGLGGPCITSVIITATRDRNMQSETHSSLQFGARCSNVSNRRQSKESFNPKQFVSKLWHELESLDAEIAQLENDGKSGGINVDFPNSLRQTFMRNLERYKKHKIALDDCKQKIKAGEANLEKLMSLQTYQISQVRILQGILVRSYTTGIWKDPTPSYMNKIQQRIDILSLLKASNEDVTSVRMIDTPLTLAHLLQGFTG</sequence>
<dbReference type="GO" id="GO:0005876">
    <property type="term" value="C:spindle microtubule"/>
    <property type="evidence" value="ECO:0007669"/>
    <property type="project" value="TreeGrafter"/>
</dbReference>
<comment type="subcellular location">
    <subcellularLocation>
        <location evidence="1">Cytoplasm</location>
        <location evidence="1">Cytoskeleton</location>
    </subcellularLocation>
</comment>
<keyword evidence="4 8" id="KW-0547">Nucleotide-binding</keyword>
<proteinExistence type="inferred from homology"/>
<dbReference type="InterPro" id="IPR027417">
    <property type="entry name" value="P-loop_NTPase"/>
</dbReference>
<dbReference type="OMA" id="LQCEFNI"/>
<evidence type="ECO:0000259" key="10">
    <source>
        <dbReference type="PROSITE" id="PS50067"/>
    </source>
</evidence>
<dbReference type="eggNOG" id="KOG0240">
    <property type="taxonomic scope" value="Eukaryota"/>
</dbReference>
<gene>
    <name evidence="11" type="ORF">THAOC_22393</name>
</gene>
<keyword evidence="3 9" id="KW-0493">Microtubule</keyword>
<keyword evidence="6 8" id="KW-0505">Motor protein</keyword>
<dbReference type="GO" id="GO:0005524">
    <property type="term" value="F:ATP binding"/>
    <property type="evidence" value="ECO:0007669"/>
    <property type="project" value="UniProtKB-UniRule"/>
</dbReference>
<dbReference type="Proteomes" id="UP000266841">
    <property type="component" value="Unassembled WGS sequence"/>
</dbReference>
<dbReference type="PROSITE" id="PS00411">
    <property type="entry name" value="KINESIN_MOTOR_1"/>
    <property type="match status" value="1"/>
</dbReference>
<dbReference type="PROSITE" id="PS50067">
    <property type="entry name" value="KINESIN_MOTOR_2"/>
    <property type="match status" value="1"/>
</dbReference>
<dbReference type="PANTHER" id="PTHR47970:SF30">
    <property type="entry name" value="KINESIN-LIKE PROTEIN"/>
    <property type="match status" value="1"/>
</dbReference>
<accession>K0RYJ8</accession>
<keyword evidence="7" id="KW-0206">Cytoskeleton</keyword>
<feature type="domain" description="Kinesin motor" evidence="10">
    <location>
        <begin position="5"/>
        <end position="353"/>
    </location>
</feature>
<dbReference type="GO" id="GO:0072686">
    <property type="term" value="C:mitotic spindle"/>
    <property type="evidence" value="ECO:0007669"/>
    <property type="project" value="TreeGrafter"/>
</dbReference>
<evidence type="ECO:0000256" key="7">
    <source>
        <dbReference type="ARBA" id="ARBA00023212"/>
    </source>
</evidence>
<organism evidence="11 12">
    <name type="scientific">Thalassiosira oceanica</name>
    <name type="common">Marine diatom</name>
    <dbReference type="NCBI Taxonomy" id="159749"/>
    <lineage>
        <taxon>Eukaryota</taxon>
        <taxon>Sar</taxon>
        <taxon>Stramenopiles</taxon>
        <taxon>Ochrophyta</taxon>
        <taxon>Bacillariophyta</taxon>
        <taxon>Coscinodiscophyceae</taxon>
        <taxon>Thalassiosirophycidae</taxon>
        <taxon>Thalassiosirales</taxon>
        <taxon>Thalassiosiraceae</taxon>
        <taxon>Thalassiosira</taxon>
    </lineage>
</organism>
<feature type="binding site" evidence="8">
    <location>
        <begin position="71"/>
        <end position="78"/>
    </location>
    <ligand>
        <name>ATP</name>
        <dbReference type="ChEBI" id="CHEBI:30616"/>
    </ligand>
</feature>
<dbReference type="Gene3D" id="3.40.850.10">
    <property type="entry name" value="Kinesin motor domain"/>
    <property type="match status" value="1"/>
</dbReference>
<evidence type="ECO:0000256" key="3">
    <source>
        <dbReference type="ARBA" id="ARBA00022701"/>
    </source>
</evidence>
<dbReference type="InterPro" id="IPR036961">
    <property type="entry name" value="Kinesin_motor_dom_sf"/>
</dbReference>
<keyword evidence="12" id="KW-1185">Reference proteome</keyword>
<dbReference type="Pfam" id="PF00225">
    <property type="entry name" value="Kinesin"/>
    <property type="match status" value="1"/>
</dbReference>
<dbReference type="GO" id="GO:0008017">
    <property type="term" value="F:microtubule binding"/>
    <property type="evidence" value="ECO:0007669"/>
    <property type="project" value="InterPro"/>
</dbReference>
<keyword evidence="5 8" id="KW-0067">ATP-binding</keyword>
<comment type="caution">
    <text evidence="11">The sequence shown here is derived from an EMBL/GenBank/DDBJ whole genome shotgun (WGS) entry which is preliminary data.</text>
</comment>
<dbReference type="InterPro" id="IPR019821">
    <property type="entry name" value="Kinesin_motor_CS"/>
</dbReference>
<dbReference type="SUPFAM" id="SSF52540">
    <property type="entry name" value="P-loop containing nucleoside triphosphate hydrolases"/>
    <property type="match status" value="1"/>
</dbReference>
<dbReference type="GO" id="GO:0090307">
    <property type="term" value="P:mitotic spindle assembly"/>
    <property type="evidence" value="ECO:0007669"/>
    <property type="project" value="TreeGrafter"/>
</dbReference>
<evidence type="ECO:0000256" key="8">
    <source>
        <dbReference type="PROSITE-ProRule" id="PRU00283"/>
    </source>
</evidence>
<evidence type="ECO:0000256" key="5">
    <source>
        <dbReference type="ARBA" id="ARBA00022840"/>
    </source>
</evidence>
<dbReference type="GO" id="GO:0051231">
    <property type="term" value="P:spindle elongation"/>
    <property type="evidence" value="ECO:0007669"/>
    <property type="project" value="TreeGrafter"/>
</dbReference>